<dbReference type="AlphaFoldDB" id="A0A0H3K9F4"/>
<dbReference type="SUPFAM" id="SSF54373">
    <property type="entry name" value="FAD-linked reductases, C-terminal domain"/>
    <property type="match status" value="1"/>
</dbReference>
<dbReference type="Gene3D" id="3.30.9.10">
    <property type="entry name" value="D-Amino Acid Oxidase, subunit A, domain 2"/>
    <property type="match status" value="1"/>
</dbReference>
<evidence type="ECO:0000259" key="2">
    <source>
        <dbReference type="Pfam" id="PF01266"/>
    </source>
</evidence>
<dbReference type="SUPFAM" id="SSF51905">
    <property type="entry name" value="FAD/NAD(P)-binding domain"/>
    <property type="match status" value="1"/>
</dbReference>
<name>A0A0H3K9F4_SYNP6</name>
<dbReference type="RefSeq" id="WP_011244723.1">
    <property type="nucleotide sequence ID" value="NC_006576.1"/>
</dbReference>
<dbReference type="GO" id="GO:0016491">
    <property type="term" value="F:oxidoreductase activity"/>
    <property type="evidence" value="ECO:0007669"/>
    <property type="project" value="UniProtKB-KW"/>
</dbReference>
<dbReference type="Proteomes" id="UP000001175">
    <property type="component" value="Chromosome"/>
</dbReference>
<dbReference type="GO" id="GO:0005737">
    <property type="term" value="C:cytoplasm"/>
    <property type="evidence" value="ECO:0007669"/>
    <property type="project" value="TreeGrafter"/>
</dbReference>
<accession>A0A0H3K9F4</accession>
<dbReference type="PANTHER" id="PTHR13847:SF289">
    <property type="entry name" value="GLYCINE OXIDASE"/>
    <property type="match status" value="1"/>
</dbReference>
<reference evidence="3 4" key="1">
    <citation type="journal article" date="2007" name="Photosyn. Res.">
        <title>Complete nucleotide sequence of the freshwater unicellular cyanobacterium Synechococcus elongatus PCC 6301 chromosome: gene content and organization.</title>
        <authorList>
            <person name="Sugita C."/>
            <person name="Ogata K."/>
            <person name="Shikata M."/>
            <person name="Jikuya H."/>
            <person name="Takano J."/>
            <person name="Furumichi M."/>
            <person name="Kanehisa M."/>
            <person name="Omata T."/>
            <person name="Sugiura M."/>
            <person name="Sugita M."/>
        </authorList>
    </citation>
    <scope>NUCLEOTIDE SEQUENCE [LARGE SCALE GENOMIC DNA]</scope>
    <source>
        <strain evidence="4">ATCC 27144 / PCC 6301 / SAUG 1402/1</strain>
    </source>
</reference>
<dbReference type="InterPro" id="IPR036188">
    <property type="entry name" value="FAD/NAD-bd_sf"/>
</dbReference>
<proteinExistence type="predicted"/>
<dbReference type="InterPro" id="IPR006076">
    <property type="entry name" value="FAD-dep_OxRdtase"/>
</dbReference>
<dbReference type="KEGG" id="syc:syc2413_d"/>
<evidence type="ECO:0000313" key="4">
    <source>
        <dbReference type="Proteomes" id="UP000001175"/>
    </source>
</evidence>
<dbReference type="PROSITE" id="PS51257">
    <property type="entry name" value="PROKAR_LIPOPROTEIN"/>
    <property type="match status" value="1"/>
</dbReference>
<dbReference type="EMBL" id="AP008231">
    <property type="protein sequence ID" value="BAD80603.1"/>
    <property type="molecule type" value="Genomic_DNA"/>
</dbReference>
<organism evidence="3 4">
    <name type="scientific">Synechococcus sp. (strain ATCC 27144 / PCC 6301 / SAUG 1402/1)</name>
    <name type="common">Anacystis nidulans</name>
    <dbReference type="NCBI Taxonomy" id="269084"/>
    <lineage>
        <taxon>Bacteria</taxon>
        <taxon>Bacillati</taxon>
        <taxon>Cyanobacteriota</taxon>
        <taxon>Cyanophyceae</taxon>
        <taxon>Synechococcales</taxon>
        <taxon>Synechococcaceae</taxon>
        <taxon>Synechococcus</taxon>
    </lineage>
</organism>
<sequence>MTPERLIIIGAGAIGACLAYELSADPRYQITVIDQAAGPATGATGAALGVLIGVLCQRTKGRFWQLRQRTLARYQSLIPELEAAIGQPIPGHSGLLKLVMDPAERPGWEQLQAIRRQQGYDLELWDPSELHDRIPGVVADPFALAVWSPYDRQIDPTALTQALVTTAQQRGVEFCFNQPVQNLQRSGDREIVVNDRACDWLILSAGLGSTAIAQQLGLELPMQPVMGQALRMRWPNDRWPQQVITAEDIHLVPLGDREFWLGATVEIPPDQIAIAPQPEYLEMLRSRAEQFWPDLKQAEVLQAWQGYRPRPLGRPAPVIERLTDWPNVIVATAHYRNGLLLAPVTAAIVQELLATAVPPSSPAMI</sequence>
<protein>
    <recommendedName>
        <fullName evidence="2">FAD dependent oxidoreductase domain-containing protein</fullName>
    </recommendedName>
</protein>
<dbReference type="eggNOG" id="COG0665">
    <property type="taxonomic scope" value="Bacteria"/>
</dbReference>
<dbReference type="Gene3D" id="3.50.50.60">
    <property type="entry name" value="FAD/NAD(P)-binding domain"/>
    <property type="match status" value="1"/>
</dbReference>
<evidence type="ECO:0000256" key="1">
    <source>
        <dbReference type="ARBA" id="ARBA00023002"/>
    </source>
</evidence>
<dbReference type="GeneID" id="72430547"/>
<dbReference type="PANTHER" id="PTHR13847">
    <property type="entry name" value="SARCOSINE DEHYDROGENASE-RELATED"/>
    <property type="match status" value="1"/>
</dbReference>
<evidence type="ECO:0000313" key="3">
    <source>
        <dbReference type="EMBL" id="BAD80603.1"/>
    </source>
</evidence>
<keyword evidence="1" id="KW-0560">Oxidoreductase</keyword>
<dbReference type="Pfam" id="PF01266">
    <property type="entry name" value="DAO"/>
    <property type="match status" value="1"/>
</dbReference>
<gene>
    <name evidence="3" type="ordered locus">syc2413_d</name>
</gene>
<feature type="domain" description="FAD dependent oxidoreductase" evidence="2">
    <location>
        <begin position="6"/>
        <end position="351"/>
    </location>
</feature>